<dbReference type="OrthoDB" id="5460256at2"/>
<proteinExistence type="predicted"/>
<dbReference type="KEGG" id="pprf:DPRO_2196"/>
<dbReference type="AlphaFoldDB" id="A0A2C8F8Z8"/>
<name>A0A2C8F8Z8_9BACT</name>
<sequence>MSVREVQSKPTPMAHFPDGYRWLELHDQDDIYAFCAFRPREEAMELHLSMMRWSHQTLAKVRKDIEWLKTETRRQGLSAIMGVRVNTEGEFDPKLFRFSELFGFSEHCVVQTTTLRLDDG</sequence>
<reference evidence="2" key="1">
    <citation type="submission" date="2017-09" db="EMBL/GenBank/DDBJ databases">
        <authorList>
            <person name="Regsiter A."/>
            <person name="William W."/>
        </authorList>
    </citation>
    <scope>NUCLEOTIDE SEQUENCE [LARGE SCALE GENOMIC DNA]</scope>
    <source>
        <strain evidence="2">500-1</strain>
    </source>
</reference>
<gene>
    <name evidence="1" type="ORF">DPRO_2196</name>
</gene>
<evidence type="ECO:0000313" key="2">
    <source>
        <dbReference type="Proteomes" id="UP000219215"/>
    </source>
</evidence>
<evidence type="ECO:0000313" key="1">
    <source>
        <dbReference type="EMBL" id="SOB59100.1"/>
    </source>
</evidence>
<dbReference type="Proteomes" id="UP000219215">
    <property type="component" value="Chromosome DPRO"/>
</dbReference>
<keyword evidence="2" id="KW-1185">Reference proteome</keyword>
<protein>
    <submittedName>
        <fullName evidence="1">Uncharacterized protein</fullName>
    </submittedName>
</protein>
<organism evidence="1 2">
    <name type="scientific">Pseudodesulfovibrio profundus</name>
    <dbReference type="NCBI Taxonomy" id="57320"/>
    <lineage>
        <taxon>Bacteria</taxon>
        <taxon>Pseudomonadati</taxon>
        <taxon>Thermodesulfobacteriota</taxon>
        <taxon>Desulfovibrionia</taxon>
        <taxon>Desulfovibrionales</taxon>
        <taxon>Desulfovibrionaceae</taxon>
    </lineage>
</organism>
<accession>A0A2C8F8Z8</accession>
<dbReference type="EMBL" id="LT907975">
    <property type="protein sequence ID" value="SOB59100.1"/>
    <property type="molecule type" value="Genomic_DNA"/>
</dbReference>
<dbReference type="RefSeq" id="WP_097012019.1">
    <property type="nucleotide sequence ID" value="NZ_LT907975.1"/>
</dbReference>